<keyword evidence="4 6" id="KW-1133">Transmembrane helix</keyword>
<feature type="transmembrane region" description="Helical" evidence="6">
    <location>
        <begin position="129"/>
        <end position="149"/>
    </location>
</feature>
<dbReference type="CDD" id="cd01949">
    <property type="entry name" value="GGDEF"/>
    <property type="match status" value="1"/>
</dbReference>
<dbReference type="GO" id="GO:0016787">
    <property type="term" value="F:hydrolase activity"/>
    <property type="evidence" value="ECO:0007669"/>
    <property type="project" value="UniProtKB-KW"/>
</dbReference>
<dbReference type="Pfam" id="PF01590">
    <property type="entry name" value="GAF"/>
    <property type="match status" value="1"/>
</dbReference>
<comment type="subcellular location">
    <subcellularLocation>
        <location evidence="1">Cell membrane</location>
        <topology evidence="1">Multi-pass membrane protein</topology>
    </subcellularLocation>
</comment>
<dbReference type="HOGENOM" id="CLU_322038_0_0_0"/>
<dbReference type="AlphaFoldDB" id="E8UAX0"/>
<dbReference type="CDD" id="cd00077">
    <property type="entry name" value="HDc"/>
    <property type="match status" value="1"/>
</dbReference>
<keyword evidence="2" id="KW-1003">Cell membrane</keyword>
<evidence type="ECO:0000256" key="1">
    <source>
        <dbReference type="ARBA" id="ARBA00004651"/>
    </source>
</evidence>
<dbReference type="GO" id="GO:0000155">
    <property type="term" value="F:phosphorelay sensor kinase activity"/>
    <property type="evidence" value="ECO:0007669"/>
    <property type="project" value="InterPro"/>
</dbReference>
<evidence type="ECO:0000256" key="2">
    <source>
        <dbReference type="ARBA" id="ARBA00022475"/>
    </source>
</evidence>
<dbReference type="GO" id="GO:0043709">
    <property type="term" value="P:cell adhesion involved in single-species biofilm formation"/>
    <property type="evidence" value="ECO:0007669"/>
    <property type="project" value="TreeGrafter"/>
</dbReference>
<dbReference type="Gene3D" id="3.30.450.40">
    <property type="match status" value="2"/>
</dbReference>
<dbReference type="Gene3D" id="1.10.1760.20">
    <property type="match status" value="1"/>
</dbReference>
<evidence type="ECO:0000256" key="6">
    <source>
        <dbReference type="SAM" id="Phobius"/>
    </source>
</evidence>
<dbReference type="NCBIfam" id="TIGR00254">
    <property type="entry name" value="GGDEF"/>
    <property type="match status" value="1"/>
</dbReference>
<dbReference type="SUPFAM" id="SSF109604">
    <property type="entry name" value="HD-domain/PDEase-like"/>
    <property type="match status" value="1"/>
</dbReference>
<dbReference type="InterPro" id="IPR050469">
    <property type="entry name" value="Diguanylate_Cyclase"/>
</dbReference>
<evidence type="ECO:0000313" key="9">
    <source>
        <dbReference type="EMBL" id="ADV68209.1"/>
    </source>
</evidence>
<reference evidence="9 10" key="1">
    <citation type="journal article" date="2011" name="Stand. Genomic Sci.">
        <title>Complete genome sequence of Deinococcus maricopensis type strain (LB-34).</title>
        <authorList>
            <person name="Pukall R."/>
            <person name="Zeytun A."/>
            <person name="Lucas S."/>
            <person name="Lapidus A."/>
            <person name="Hammon N."/>
            <person name="Deshpande S."/>
            <person name="Nolan M."/>
            <person name="Cheng J.F."/>
            <person name="Pitluck S."/>
            <person name="Liolios K."/>
            <person name="Pagani I."/>
            <person name="Mikhailova N."/>
            <person name="Ivanova N."/>
            <person name="Mavromatis K."/>
            <person name="Pati A."/>
            <person name="Tapia R."/>
            <person name="Han C."/>
            <person name="Goodwin L."/>
            <person name="Chen A."/>
            <person name="Palaniappan K."/>
            <person name="Land M."/>
            <person name="Hauser L."/>
            <person name="Chang Y.J."/>
            <person name="Jeffries C.D."/>
            <person name="Brambilla E.M."/>
            <person name="Rohde M."/>
            <person name="Goker M."/>
            <person name="Detter J.C."/>
            <person name="Woyke T."/>
            <person name="Bristow J."/>
            <person name="Eisen J.A."/>
            <person name="Markowitz V."/>
            <person name="Hugenholtz P."/>
            <person name="Kyrpides N.C."/>
            <person name="Klenk H.P."/>
        </authorList>
    </citation>
    <scope>NUCLEOTIDE SEQUENCE [LARGE SCALE GENOMIC DNA]</scope>
    <source>
        <strain evidence="10">DSM 21211 / LMG 22137 / NRRL B-23946 / LB-34</strain>
    </source>
</reference>
<dbReference type="eggNOG" id="COG3706">
    <property type="taxonomic scope" value="Bacteria"/>
</dbReference>
<accession>E8UAX0</accession>
<keyword evidence="9" id="KW-0378">Hydrolase</keyword>
<feature type="transmembrane region" description="Helical" evidence="6">
    <location>
        <begin position="36"/>
        <end position="56"/>
    </location>
</feature>
<dbReference type="InterPro" id="IPR029016">
    <property type="entry name" value="GAF-like_dom_sf"/>
</dbReference>
<evidence type="ECO:0000256" key="4">
    <source>
        <dbReference type="ARBA" id="ARBA00022989"/>
    </source>
</evidence>
<proteinExistence type="predicted"/>
<organism evidence="9 10">
    <name type="scientific">Deinococcus maricopensis (strain DSM 21211 / LMG 22137 / NRRL B-23946 / LB-34)</name>
    <dbReference type="NCBI Taxonomy" id="709986"/>
    <lineage>
        <taxon>Bacteria</taxon>
        <taxon>Thermotogati</taxon>
        <taxon>Deinococcota</taxon>
        <taxon>Deinococci</taxon>
        <taxon>Deinococcales</taxon>
        <taxon>Deinococcaceae</taxon>
        <taxon>Deinococcus</taxon>
    </lineage>
</organism>
<feature type="transmembrane region" description="Helical" evidence="6">
    <location>
        <begin position="161"/>
        <end position="180"/>
    </location>
</feature>
<dbReference type="Pfam" id="PF00990">
    <property type="entry name" value="GGDEF"/>
    <property type="match status" value="1"/>
</dbReference>
<dbReference type="GO" id="GO:0071555">
    <property type="term" value="P:cell wall organization"/>
    <property type="evidence" value="ECO:0007669"/>
    <property type="project" value="InterPro"/>
</dbReference>
<dbReference type="Proteomes" id="UP000008635">
    <property type="component" value="Chromosome"/>
</dbReference>
<dbReference type="Gene3D" id="3.30.70.270">
    <property type="match status" value="1"/>
</dbReference>
<reference evidence="10" key="2">
    <citation type="submission" date="2011-01" db="EMBL/GenBank/DDBJ databases">
        <title>The complete genome of Deinococcus maricopensis DSM 21211.</title>
        <authorList>
            <consortium name="US DOE Joint Genome Institute (JGI-PGF)"/>
            <person name="Lucas S."/>
            <person name="Copeland A."/>
            <person name="Lapidus A."/>
            <person name="Goodwin L."/>
            <person name="Pitluck S."/>
            <person name="Kyrpides N."/>
            <person name="Mavromatis K."/>
            <person name="Pagani I."/>
            <person name="Ivanova N."/>
            <person name="Ovchinnikova G."/>
            <person name="Zeytun A."/>
            <person name="Detter J.C."/>
            <person name="Han C."/>
            <person name="Land M."/>
            <person name="Hauser L."/>
            <person name="Markowitz V."/>
            <person name="Cheng J.-F."/>
            <person name="Hugenholtz P."/>
            <person name="Woyke T."/>
            <person name="Wu D."/>
            <person name="Pukall R."/>
            <person name="Gehrich-Schroeter G."/>
            <person name="Brambilla E."/>
            <person name="Klenk H.-P."/>
            <person name="Eisen J.A."/>
        </authorList>
    </citation>
    <scope>NUCLEOTIDE SEQUENCE [LARGE SCALE GENOMIC DNA]</scope>
    <source>
        <strain evidence="10">DSM 21211 / LMG 22137 / NRRL B-23946 / LB-34</strain>
    </source>
</reference>
<dbReference type="PANTHER" id="PTHR45138">
    <property type="entry name" value="REGULATORY COMPONENTS OF SENSORY TRANSDUCTION SYSTEM"/>
    <property type="match status" value="1"/>
</dbReference>
<name>E8UAX0_DEIML</name>
<dbReference type="InterPro" id="IPR003018">
    <property type="entry name" value="GAF"/>
</dbReference>
<keyword evidence="3 6" id="KW-0812">Transmembrane</keyword>
<dbReference type="SUPFAM" id="SSF55781">
    <property type="entry name" value="GAF domain-like"/>
    <property type="match status" value="2"/>
</dbReference>
<evidence type="ECO:0000259" key="7">
    <source>
        <dbReference type="PROSITE" id="PS50887"/>
    </source>
</evidence>
<dbReference type="Pfam" id="PF07694">
    <property type="entry name" value="5TM-5TMR_LYT"/>
    <property type="match status" value="1"/>
</dbReference>
<dbReference type="Pfam" id="PF13487">
    <property type="entry name" value="HD_5"/>
    <property type="match status" value="1"/>
</dbReference>
<evidence type="ECO:0000256" key="5">
    <source>
        <dbReference type="ARBA" id="ARBA00023136"/>
    </source>
</evidence>
<dbReference type="InterPro" id="IPR003607">
    <property type="entry name" value="HD/PDEase_dom"/>
</dbReference>
<dbReference type="InterPro" id="IPR043128">
    <property type="entry name" value="Rev_trsase/Diguanyl_cyclase"/>
</dbReference>
<dbReference type="GO" id="GO:1902201">
    <property type="term" value="P:negative regulation of bacterial-type flagellum-dependent cell motility"/>
    <property type="evidence" value="ECO:0007669"/>
    <property type="project" value="TreeGrafter"/>
</dbReference>
<feature type="transmembrane region" description="Helical" evidence="6">
    <location>
        <begin position="68"/>
        <end position="89"/>
    </location>
</feature>
<dbReference type="InterPro" id="IPR029787">
    <property type="entry name" value="Nucleotide_cyclase"/>
</dbReference>
<gene>
    <name evidence="9" type="ordered locus">Deima_2575</name>
</gene>
<dbReference type="STRING" id="709986.Deima_2575"/>
<dbReference type="SUPFAM" id="SSF55073">
    <property type="entry name" value="Nucleotide cyclase"/>
    <property type="match status" value="1"/>
</dbReference>
<dbReference type="RefSeq" id="WP_013557713.1">
    <property type="nucleotide sequence ID" value="NC_014958.1"/>
</dbReference>
<dbReference type="eggNOG" id="COG3437">
    <property type="taxonomic scope" value="Bacteria"/>
</dbReference>
<dbReference type="PROSITE" id="PS51832">
    <property type="entry name" value="HD_GYP"/>
    <property type="match status" value="1"/>
</dbReference>
<evidence type="ECO:0000259" key="8">
    <source>
        <dbReference type="PROSITE" id="PS51832"/>
    </source>
</evidence>
<dbReference type="SMART" id="SM00267">
    <property type="entry name" value="GGDEF"/>
    <property type="match status" value="1"/>
</dbReference>
<dbReference type="Gene3D" id="1.10.3210.10">
    <property type="entry name" value="Hypothetical protein af1432"/>
    <property type="match status" value="1"/>
</dbReference>
<feature type="domain" description="GGDEF" evidence="7">
    <location>
        <begin position="219"/>
        <end position="350"/>
    </location>
</feature>
<dbReference type="KEGG" id="dmr:Deima_2575"/>
<evidence type="ECO:0000256" key="3">
    <source>
        <dbReference type="ARBA" id="ARBA00022692"/>
    </source>
</evidence>
<dbReference type="PANTHER" id="PTHR45138:SF9">
    <property type="entry name" value="DIGUANYLATE CYCLASE DGCM-RELATED"/>
    <property type="match status" value="1"/>
</dbReference>
<dbReference type="InterPro" id="IPR011620">
    <property type="entry name" value="Sig_transdc_His_kinase_LytS_TM"/>
</dbReference>
<keyword evidence="10" id="KW-1185">Reference proteome</keyword>
<keyword evidence="5 6" id="KW-0472">Membrane</keyword>
<dbReference type="OrthoDB" id="66589at2"/>
<dbReference type="GO" id="GO:0052621">
    <property type="term" value="F:diguanylate cyclase activity"/>
    <property type="evidence" value="ECO:0007669"/>
    <property type="project" value="TreeGrafter"/>
</dbReference>
<dbReference type="SMART" id="SM00065">
    <property type="entry name" value="GAF"/>
    <property type="match status" value="1"/>
</dbReference>
<sequence length="899" mass="95792" precursor="true">MLMTLLLNLTLLVALAFVSSLSIHDWPEPRTRRVLTARALVAGACAVLLLALPTDVPGGVQIDTNQVPIALVAMAYGAPWGALAALPVLLARAALLPGTLPVAALSAALVLLVAHAARRWRLRERLPSSAALLLVPLLLFSVDGLSLLLLPDGLHLLARTYLPLLLLNTVGYAATVAVIAERVKVLKVRSRWQAEAHTDALTGLNNRRLFTAHLEALRPGDHLILVDADHFKRVNDVFGHDVGDEVLQGIAQALITSAPPGTRAYRLGGEEFALIVPGRSGAQALKVAQACWAAARTPRVQAGQTLRVTCSVGVADVLPGEAPAATYKRADAALYAAKTAGRDQVVVARAGRHHSVTPEASARTTMIVVPSAPASTQLLWGAVRATLDLMTRDRDLTPDDWGQLLYAAVMSVPGAEAGTLAVREGDMFRIVAQFGTPGEQVGLRYTEHGKIVWHGHEANYRSGRPRVLDRAGVLEAVGRIDASSRERGVAFPEPLRTRLLGVRSSLMLPVTLDGEVTAQFNLESYSSDDAFEEQAVQVALDFGRQASALLGVHRDRARDRERRQELEAIARVTQALRRAVSEPEMHQILAREMLHVMHTEHVAFLAPDGPDLLRSTAILGGYAAHGPVVVPRGRGLAWAALAAGDVLLSPDVQQDARVERASFMGADTLIAAPLTDALGEPLGVLVAARHVGRPFRPLDLTLARAVASAGETAIERTRHLTALRGAHWRTMEVLGELAEARGDEPAGHTARVSRLAGAFAGALHADDGLTQALRYGAALHDLGVLCLPVEARGETRVHPVRGEQVARQLPGVPPLALQVIRHHHERWDGRGTPEGLRGEAIPLAARAFSIVNAYEALTGAGQHTPSQALAALRAQAGAAFDPRLVELFAGVVVPATSAV</sequence>
<dbReference type="PROSITE" id="PS50887">
    <property type="entry name" value="GGDEF"/>
    <property type="match status" value="1"/>
</dbReference>
<feature type="transmembrane region" description="Helical" evidence="6">
    <location>
        <begin position="95"/>
        <end position="117"/>
    </location>
</feature>
<feature type="domain" description="HD-GYP" evidence="8">
    <location>
        <begin position="723"/>
        <end position="899"/>
    </location>
</feature>
<evidence type="ECO:0000313" key="10">
    <source>
        <dbReference type="Proteomes" id="UP000008635"/>
    </source>
</evidence>
<dbReference type="GO" id="GO:0005886">
    <property type="term" value="C:plasma membrane"/>
    <property type="evidence" value="ECO:0007669"/>
    <property type="project" value="UniProtKB-SubCell"/>
</dbReference>
<dbReference type="InterPro" id="IPR000160">
    <property type="entry name" value="GGDEF_dom"/>
</dbReference>
<dbReference type="InterPro" id="IPR037522">
    <property type="entry name" value="HD_GYP_dom"/>
</dbReference>
<dbReference type="EMBL" id="CP002454">
    <property type="protein sequence ID" value="ADV68209.1"/>
    <property type="molecule type" value="Genomic_DNA"/>
</dbReference>
<protein>
    <submittedName>
        <fullName evidence="9">Diguanylate cyclase and metal dependent phosphohydrolase</fullName>
    </submittedName>
</protein>